<dbReference type="AlphaFoldDB" id="A0A939HR44"/>
<organism evidence="2 3">
    <name type="scientific">Acetobacter garciniae</name>
    <dbReference type="NCBI Taxonomy" id="2817435"/>
    <lineage>
        <taxon>Bacteria</taxon>
        <taxon>Pseudomonadati</taxon>
        <taxon>Pseudomonadota</taxon>
        <taxon>Alphaproteobacteria</taxon>
        <taxon>Acetobacterales</taxon>
        <taxon>Acetobacteraceae</taxon>
        <taxon>Acetobacter</taxon>
    </lineage>
</organism>
<keyword evidence="3" id="KW-1185">Reference proteome</keyword>
<evidence type="ECO:0000313" key="2">
    <source>
        <dbReference type="EMBL" id="MBO1326224.1"/>
    </source>
</evidence>
<keyword evidence="1" id="KW-0812">Transmembrane</keyword>
<reference evidence="2" key="1">
    <citation type="submission" date="2021-03" db="EMBL/GenBank/DDBJ databases">
        <title>The complete genome sequence of Acetobacter sp. TBRC 12339.</title>
        <authorList>
            <person name="Charoenyingcharoen P."/>
            <person name="Yukphan P."/>
        </authorList>
    </citation>
    <scope>NUCLEOTIDE SEQUENCE</scope>
    <source>
        <strain evidence="2">TBRC 12339</strain>
    </source>
</reference>
<gene>
    <name evidence="2" type="ORF">J2D77_13800</name>
</gene>
<feature type="transmembrane region" description="Helical" evidence="1">
    <location>
        <begin position="33"/>
        <end position="51"/>
    </location>
</feature>
<protein>
    <submittedName>
        <fullName evidence="2">Uncharacterized protein</fullName>
    </submittedName>
</protein>
<dbReference type="Proteomes" id="UP000664073">
    <property type="component" value="Unassembled WGS sequence"/>
</dbReference>
<keyword evidence="1" id="KW-1133">Transmembrane helix</keyword>
<proteinExistence type="predicted"/>
<dbReference type="EMBL" id="JAFVMH010000008">
    <property type="protein sequence ID" value="MBO1326224.1"/>
    <property type="molecule type" value="Genomic_DNA"/>
</dbReference>
<accession>A0A939HR44</accession>
<keyword evidence="1" id="KW-0472">Membrane</keyword>
<comment type="caution">
    <text evidence="2">The sequence shown here is derived from an EMBL/GenBank/DDBJ whole genome shotgun (WGS) entry which is preliminary data.</text>
</comment>
<sequence length="52" mass="6234">MGIEDRDYYREEARARLRRAARWRPRRKETGPLLWPQVVGFLVLLGLIALLR</sequence>
<evidence type="ECO:0000256" key="1">
    <source>
        <dbReference type="SAM" id="Phobius"/>
    </source>
</evidence>
<dbReference type="RefSeq" id="WP_207846912.1">
    <property type="nucleotide sequence ID" value="NZ_JAFVMH010000008.1"/>
</dbReference>
<name>A0A939HR44_9PROT</name>
<evidence type="ECO:0000313" key="3">
    <source>
        <dbReference type="Proteomes" id="UP000664073"/>
    </source>
</evidence>